<evidence type="ECO:0000313" key="1">
    <source>
        <dbReference type="EMBL" id="KAK9807228.1"/>
    </source>
</evidence>
<dbReference type="AlphaFoldDB" id="A0AAW1PBF7"/>
<organism evidence="1 2">
    <name type="scientific">Symbiochloris irregularis</name>
    <dbReference type="NCBI Taxonomy" id="706552"/>
    <lineage>
        <taxon>Eukaryota</taxon>
        <taxon>Viridiplantae</taxon>
        <taxon>Chlorophyta</taxon>
        <taxon>core chlorophytes</taxon>
        <taxon>Trebouxiophyceae</taxon>
        <taxon>Trebouxiales</taxon>
        <taxon>Trebouxiaceae</taxon>
        <taxon>Symbiochloris</taxon>
    </lineage>
</organism>
<protein>
    <submittedName>
        <fullName evidence="1">Uncharacterized protein</fullName>
    </submittedName>
</protein>
<accession>A0AAW1PBF7</accession>
<sequence>MDCRHISGSDVADLLREGKINSQKSDPSVTPCPKYVVDARVGRPSRNIQGVFSSCLGFTNVVTVIDRDKNWTCYCP</sequence>
<reference evidence="1 2" key="1">
    <citation type="journal article" date="2024" name="Nat. Commun.">
        <title>Phylogenomics reveals the evolutionary origins of lichenization in chlorophyte algae.</title>
        <authorList>
            <person name="Puginier C."/>
            <person name="Libourel C."/>
            <person name="Otte J."/>
            <person name="Skaloud P."/>
            <person name="Haon M."/>
            <person name="Grisel S."/>
            <person name="Petersen M."/>
            <person name="Berrin J.G."/>
            <person name="Delaux P.M."/>
            <person name="Dal Grande F."/>
            <person name="Keller J."/>
        </authorList>
    </citation>
    <scope>NUCLEOTIDE SEQUENCE [LARGE SCALE GENOMIC DNA]</scope>
    <source>
        <strain evidence="1 2">SAG 2036</strain>
    </source>
</reference>
<comment type="caution">
    <text evidence="1">The sequence shown here is derived from an EMBL/GenBank/DDBJ whole genome shotgun (WGS) entry which is preliminary data.</text>
</comment>
<evidence type="ECO:0000313" key="2">
    <source>
        <dbReference type="Proteomes" id="UP001465755"/>
    </source>
</evidence>
<name>A0AAW1PBF7_9CHLO</name>
<gene>
    <name evidence="1" type="ORF">WJX73_010870</name>
</gene>
<dbReference type="EMBL" id="JALJOQ010000033">
    <property type="protein sequence ID" value="KAK9807228.1"/>
    <property type="molecule type" value="Genomic_DNA"/>
</dbReference>
<keyword evidence="2" id="KW-1185">Reference proteome</keyword>
<proteinExistence type="predicted"/>
<dbReference type="Proteomes" id="UP001465755">
    <property type="component" value="Unassembled WGS sequence"/>
</dbReference>